<dbReference type="InterPro" id="IPR008331">
    <property type="entry name" value="Ferritin_DPS_dom"/>
</dbReference>
<keyword evidence="5 7" id="KW-0479">Metal-binding</keyword>
<dbReference type="PRINTS" id="PR00601">
    <property type="entry name" value="BACFERRITIN"/>
</dbReference>
<feature type="domain" description="Ferritin-like diiron" evidence="10">
    <location>
        <begin position="1"/>
        <end position="145"/>
    </location>
</feature>
<feature type="binding site" evidence="8">
    <location>
        <position position="51"/>
    </location>
    <ligand>
        <name>Fe cation</name>
        <dbReference type="ChEBI" id="CHEBI:24875"/>
        <label>2</label>
    </ligand>
</feature>
<evidence type="ECO:0000256" key="2">
    <source>
        <dbReference type="ARBA" id="ARBA00008093"/>
    </source>
</evidence>
<dbReference type="PANTHER" id="PTHR30295:SF0">
    <property type="entry name" value="BACTERIOFERRITIN"/>
    <property type="match status" value="1"/>
</dbReference>
<dbReference type="GO" id="GO:0005829">
    <property type="term" value="C:cytosol"/>
    <property type="evidence" value="ECO:0007669"/>
    <property type="project" value="TreeGrafter"/>
</dbReference>
<dbReference type="EC" id="1.16.3.1" evidence="7"/>
<feature type="binding site" description="axial binding residue" evidence="8">
    <location>
        <position position="52"/>
    </location>
    <ligand>
        <name>heme b</name>
        <dbReference type="ChEBI" id="CHEBI:60344"/>
        <note>ligand shared between dimeric partners</note>
    </ligand>
    <ligandPart>
        <name>Fe</name>
        <dbReference type="ChEBI" id="CHEBI:18248"/>
    </ligandPart>
</feature>
<feature type="binding site" evidence="8">
    <location>
        <position position="18"/>
    </location>
    <ligand>
        <name>Fe cation</name>
        <dbReference type="ChEBI" id="CHEBI:24875"/>
        <label>1</label>
    </ligand>
</feature>
<comment type="cofactor">
    <cofactor evidence="1">
        <name>heme b</name>
        <dbReference type="ChEBI" id="CHEBI:60344"/>
    </cofactor>
</comment>
<gene>
    <name evidence="11" type="primary">bfr</name>
    <name evidence="11" type="ORF">COB13_02730</name>
</gene>
<feature type="binding site" evidence="8">
    <location>
        <position position="130"/>
    </location>
    <ligand>
        <name>Fe cation</name>
        <dbReference type="ChEBI" id="CHEBI:24875"/>
        <label>2</label>
    </ligand>
</feature>
<evidence type="ECO:0000256" key="4">
    <source>
        <dbReference type="ARBA" id="ARBA00022617"/>
    </source>
</evidence>
<comment type="similarity">
    <text evidence="2 7 9">Belongs to the bacterioferritin family.</text>
</comment>
<evidence type="ECO:0000313" key="11">
    <source>
        <dbReference type="EMBL" id="PCJ03554.1"/>
    </source>
</evidence>
<dbReference type="GO" id="GO:0006826">
    <property type="term" value="P:iron ion transport"/>
    <property type="evidence" value="ECO:0007669"/>
    <property type="project" value="InterPro"/>
</dbReference>
<reference evidence="11" key="2">
    <citation type="journal article" date="2018" name="ISME J.">
        <title>A dynamic microbial community with high functional redundancy inhabits the cold, oxic subseafloor aquifer.</title>
        <authorList>
            <person name="Tully B.J."/>
            <person name="Wheat C.G."/>
            <person name="Glazer B.T."/>
            <person name="Huber J.A."/>
        </authorList>
    </citation>
    <scope>NUCLEOTIDE SEQUENCE</scope>
    <source>
        <strain evidence="11">NORP83</strain>
    </source>
</reference>
<evidence type="ECO:0000256" key="1">
    <source>
        <dbReference type="ARBA" id="ARBA00001970"/>
    </source>
</evidence>
<dbReference type="PANTHER" id="PTHR30295">
    <property type="entry name" value="BACTERIOFERRITIN"/>
    <property type="match status" value="1"/>
</dbReference>
<protein>
    <recommendedName>
        <fullName evidence="7 9">Bacterioferritin</fullName>
        <ecNumber evidence="7">1.16.3.1</ecNumber>
    </recommendedName>
</protein>
<keyword evidence="4 9" id="KW-0349">Heme</keyword>
<evidence type="ECO:0000256" key="3">
    <source>
        <dbReference type="ARBA" id="ARBA00022434"/>
    </source>
</evidence>
<feature type="binding site" evidence="8">
    <location>
        <position position="50"/>
    </location>
    <ligand>
        <name>Fe cation</name>
        <dbReference type="ChEBI" id="CHEBI:24875"/>
        <label>3</label>
    </ligand>
</feature>
<comment type="caution">
    <text evidence="11">The sequence shown here is derived from an EMBL/GenBank/DDBJ whole genome shotgun (WGS) entry which is preliminary data.</text>
</comment>
<sequence>MKGDKQVIEMLNKALKLELTAVNQFFLHARILDDWGFETLGKKMMEESVEEMRHADTIIQRILLLEGHPNLQDLAGLRIGETVKEMHEVDLQTEYEASALYNSAVTLCEEKKDYVTRELFTKILADEEEHIDWLETRLSLIKNVGEQNYLQSIM</sequence>
<evidence type="ECO:0000256" key="9">
    <source>
        <dbReference type="RuleBase" id="RU000623"/>
    </source>
</evidence>
<organism evidence="11">
    <name type="scientific">OCS116 cluster bacterium</name>
    <dbReference type="NCBI Taxonomy" id="2030921"/>
    <lineage>
        <taxon>Bacteria</taxon>
        <taxon>Pseudomonadati</taxon>
        <taxon>Pseudomonadota</taxon>
        <taxon>Alphaproteobacteria</taxon>
        <taxon>OCS116 cluster</taxon>
    </lineage>
</organism>
<dbReference type="GO" id="GO:0008199">
    <property type="term" value="F:ferric iron binding"/>
    <property type="evidence" value="ECO:0007669"/>
    <property type="project" value="InterPro"/>
</dbReference>
<feature type="binding site" evidence="8">
    <location>
        <position position="54"/>
    </location>
    <ligand>
        <name>Fe cation</name>
        <dbReference type="ChEBI" id="CHEBI:24875"/>
        <label>1</label>
    </ligand>
</feature>
<dbReference type="NCBIfam" id="TIGR00754">
    <property type="entry name" value="bfr"/>
    <property type="match status" value="1"/>
</dbReference>
<dbReference type="GO" id="GO:0006879">
    <property type="term" value="P:intracellular iron ion homeostasis"/>
    <property type="evidence" value="ECO:0007669"/>
    <property type="project" value="UniProtKB-KW"/>
</dbReference>
<dbReference type="AlphaFoldDB" id="A0A2A4Z8U6"/>
<dbReference type="PROSITE" id="PS50905">
    <property type="entry name" value="FERRITIN_LIKE"/>
    <property type="match status" value="1"/>
</dbReference>
<dbReference type="Gene3D" id="1.20.1260.10">
    <property type="match status" value="1"/>
</dbReference>
<proteinExistence type="inferred from homology"/>
<comment type="function">
    <text evidence="7">Iron-storage protein, whose ferroxidase center binds Fe(2+), oxidizes it using dioxygen to Fe(3+), and participates in the subsequent Fe(3+) oxide mineral core formation within the central cavity of the BFR protein shell.</text>
</comment>
<comment type="catalytic activity">
    <reaction evidence="7">
        <text>4 Fe(2+) + O2 + 4 H(+) = 4 Fe(3+) + 2 H2O</text>
        <dbReference type="Rhea" id="RHEA:11148"/>
        <dbReference type="ChEBI" id="CHEBI:15377"/>
        <dbReference type="ChEBI" id="CHEBI:15378"/>
        <dbReference type="ChEBI" id="CHEBI:15379"/>
        <dbReference type="ChEBI" id="CHEBI:29033"/>
        <dbReference type="ChEBI" id="CHEBI:29034"/>
        <dbReference type="EC" id="1.16.3.1"/>
    </reaction>
</comment>
<dbReference type="InterPro" id="IPR012347">
    <property type="entry name" value="Ferritin-like"/>
</dbReference>
<dbReference type="Pfam" id="PF00210">
    <property type="entry name" value="Ferritin"/>
    <property type="match status" value="1"/>
</dbReference>
<dbReference type="PIRSF" id="PIRSF002560">
    <property type="entry name" value="Bacterioferritin"/>
    <property type="match status" value="1"/>
</dbReference>
<feature type="binding site" evidence="8">
    <location>
        <position position="127"/>
    </location>
    <ligand>
        <name>Fe cation</name>
        <dbReference type="ChEBI" id="CHEBI:24875"/>
        <label>1</label>
    </ligand>
</feature>
<name>A0A2A4Z8U6_9PROT</name>
<accession>A0A2A4Z8U6</accession>
<dbReference type="InterPro" id="IPR002024">
    <property type="entry name" value="Bacterioferritin"/>
</dbReference>
<dbReference type="CDD" id="cd00907">
    <property type="entry name" value="Bacterioferritin"/>
    <property type="match status" value="1"/>
</dbReference>
<dbReference type="GO" id="GO:0140315">
    <property type="term" value="F:iron ion sequestering activity"/>
    <property type="evidence" value="ECO:0007669"/>
    <property type="project" value="UniProtKB-ARBA"/>
</dbReference>
<keyword evidence="3 7" id="KW-0409">Iron storage</keyword>
<feature type="binding site" evidence="8">
    <location>
        <position position="51"/>
    </location>
    <ligand>
        <name>Fe cation</name>
        <dbReference type="ChEBI" id="CHEBI:24875"/>
        <label>1</label>
    </ligand>
</feature>
<evidence type="ECO:0000256" key="5">
    <source>
        <dbReference type="ARBA" id="ARBA00022723"/>
    </source>
</evidence>
<dbReference type="PROSITE" id="PS00549">
    <property type="entry name" value="BACTERIOFERRITIN"/>
    <property type="match status" value="1"/>
</dbReference>
<evidence type="ECO:0000256" key="8">
    <source>
        <dbReference type="PIRSR" id="PIRSR002560-1"/>
    </source>
</evidence>
<feature type="binding site" evidence="8">
    <location>
        <position position="94"/>
    </location>
    <ligand>
        <name>Fe cation</name>
        <dbReference type="ChEBI" id="CHEBI:24875"/>
        <label>2</label>
    </ligand>
</feature>
<dbReference type="InterPro" id="IPR009040">
    <property type="entry name" value="Ferritin-like_diiron"/>
</dbReference>
<dbReference type="FunFam" id="1.20.1260.10:FF:000005">
    <property type="entry name" value="Bacterioferritin"/>
    <property type="match status" value="1"/>
</dbReference>
<dbReference type="GO" id="GO:0020037">
    <property type="term" value="F:heme binding"/>
    <property type="evidence" value="ECO:0007669"/>
    <property type="project" value="TreeGrafter"/>
</dbReference>
<feature type="binding site" evidence="8">
    <location>
        <position position="127"/>
    </location>
    <ligand>
        <name>Fe cation</name>
        <dbReference type="ChEBI" id="CHEBI:24875"/>
        <label>2</label>
    </ligand>
</feature>
<dbReference type="EMBL" id="NVUS01000002">
    <property type="protein sequence ID" value="PCJ03554.1"/>
    <property type="molecule type" value="Genomic_DNA"/>
</dbReference>
<reference key="1">
    <citation type="submission" date="2017-08" db="EMBL/GenBank/DDBJ databases">
        <title>A dynamic microbial community with high functional redundancy inhabits the cold, oxic subseafloor aquifer.</title>
        <authorList>
            <person name="Tully B.J."/>
            <person name="Wheat C.G."/>
            <person name="Glazer B.T."/>
            <person name="Huber J.A."/>
        </authorList>
    </citation>
    <scope>NUCLEOTIDE SEQUENCE [LARGE SCALE GENOMIC DNA]</scope>
</reference>
<evidence type="ECO:0000259" key="10">
    <source>
        <dbReference type="PROSITE" id="PS50905"/>
    </source>
</evidence>
<dbReference type="InterPro" id="IPR009078">
    <property type="entry name" value="Ferritin-like_SF"/>
</dbReference>
<keyword evidence="6 7" id="KW-0408">Iron</keyword>
<dbReference type="SUPFAM" id="SSF47240">
    <property type="entry name" value="Ferritin-like"/>
    <property type="match status" value="1"/>
</dbReference>
<evidence type="ECO:0000256" key="7">
    <source>
        <dbReference type="PIRNR" id="PIRNR002560"/>
    </source>
</evidence>
<evidence type="ECO:0000256" key="6">
    <source>
        <dbReference type="ARBA" id="ARBA00023004"/>
    </source>
</evidence>
<dbReference type="GO" id="GO:0004322">
    <property type="term" value="F:ferroxidase activity"/>
    <property type="evidence" value="ECO:0007669"/>
    <property type="project" value="UniProtKB-EC"/>
</dbReference>